<reference evidence="2 3" key="1">
    <citation type="submission" date="2018-07" db="EMBL/GenBank/DDBJ databases">
        <title>New species, Clostridium PI-S10-A1B.</title>
        <authorList>
            <person name="Krishna G."/>
            <person name="Summeta K."/>
            <person name="Shikha S."/>
            <person name="Prabhu P.B."/>
            <person name="Suresh K."/>
        </authorList>
    </citation>
    <scope>NUCLEOTIDE SEQUENCE [LARGE SCALE GENOMIC DNA]</scope>
    <source>
        <strain evidence="2 3">PI-S10-A1B</strain>
    </source>
</reference>
<dbReference type="SUPFAM" id="SSF144052">
    <property type="entry name" value="Thermophilic metalloprotease-like"/>
    <property type="match status" value="1"/>
</dbReference>
<comment type="caution">
    <text evidence="2">The sequence shown here is derived from an EMBL/GenBank/DDBJ whole genome shotgun (WGS) entry which is preliminary data.</text>
</comment>
<protein>
    <submittedName>
        <fullName evidence="2">Leucyl aminopeptidase</fullName>
    </submittedName>
</protein>
<dbReference type="OrthoDB" id="9803993at2"/>
<dbReference type="Proteomes" id="UP000260680">
    <property type="component" value="Unassembled WGS sequence"/>
</dbReference>
<dbReference type="GO" id="GO:0006508">
    <property type="term" value="P:proteolysis"/>
    <property type="evidence" value="ECO:0007669"/>
    <property type="project" value="InterPro"/>
</dbReference>
<evidence type="ECO:0000313" key="3">
    <source>
        <dbReference type="Proteomes" id="UP000260680"/>
    </source>
</evidence>
<keyword evidence="2" id="KW-0645">Protease</keyword>
<accession>A0A3E2N959</accession>
<gene>
    <name evidence="2" type="ORF">DS742_17960</name>
</gene>
<organism evidence="2 3">
    <name type="scientific">Lacrimispora amygdalina</name>
    <dbReference type="NCBI Taxonomy" id="253257"/>
    <lineage>
        <taxon>Bacteria</taxon>
        <taxon>Bacillati</taxon>
        <taxon>Bacillota</taxon>
        <taxon>Clostridia</taxon>
        <taxon>Lachnospirales</taxon>
        <taxon>Lachnospiraceae</taxon>
        <taxon>Lacrimispora</taxon>
    </lineage>
</organism>
<sequence>MDYREMFKQENEGIMERFLLSMERIGQIASEQTVAQPFHDYFTRTAAFICVMGEYLDYLKEGKHNTASLEELKEWNRKFYEDILPDAYETSYANPAYAVKKLSDGYGQLLCYLYKEIRGDIVFVHENRLTDITILNETLIEIYNMFEEGVPEVASVKEVIYWFVSDYTDHTVTYRVREGLDPSLSFAADIIRDSDLTDLRYLYRFGEYISETEVKVADYLNSLPEETVRLMADTYTEGYKKGFEVMGRDLSKKKVVQIRYELGFERMVKYAMENFEQLGLNVILCRAAVWAVNTNAGRKSGYYSTSPNRQYDYDHRYDDAIYINKAFKDRKASVLKVAYEMYKDLAAGYAGPAVIETFGREGFHPVNKGEACRLDPKQEKLAVEMAGDTAGILNQYVPGDETSFTIIAFPVPEIGDNFEEIFNETIAINTLDYEKYKGLQQTIIDALDEAEYVEITGKGTNKTRLTVALHHLKDKEKETNFENCVADVNIPLGEVFTSPRLAGTNGVLEVSTVYITDFQFKDLVMTFENGMIKDYSCSNFEDPKEGKELIRQVILKNHDTLPMGEFAIGTNTTAYAMARKFDILDKLPILIVEKMGPHFAVGDTCYSWSEDSRFYNPNGKEIIAKENEISALRKEDASKAYFNCHTDITIPYAELDRIETVCADGKRTLIIEDGKFILKGTEELNLPFSLL</sequence>
<dbReference type="AlphaFoldDB" id="A0A3E2N959"/>
<keyword evidence="2" id="KW-0031">Aminopeptidase</keyword>
<dbReference type="PANTHER" id="PTHR34448">
    <property type="entry name" value="AMINOPEPTIDASE"/>
    <property type="match status" value="1"/>
</dbReference>
<dbReference type="RefSeq" id="WP_117418350.1">
    <property type="nucleotide sequence ID" value="NZ_QOHO01000059.1"/>
</dbReference>
<dbReference type="InterPro" id="IPR000787">
    <property type="entry name" value="Peptidase_M29"/>
</dbReference>
<evidence type="ECO:0000313" key="2">
    <source>
        <dbReference type="EMBL" id="RFZ77526.1"/>
    </source>
</evidence>
<proteinExistence type="predicted"/>
<evidence type="ECO:0000256" key="1">
    <source>
        <dbReference type="ARBA" id="ARBA00022723"/>
    </source>
</evidence>
<keyword evidence="2" id="KW-0378">Hydrolase</keyword>
<dbReference type="GO" id="GO:0004177">
    <property type="term" value="F:aminopeptidase activity"/>
    <property type="evidence" value="ECO:0007669"/>
    <property type="project" value="UniProtKB-KW"/>
</dbReference>
<dbReference type="Pfam" id="PF02073">
    <property type="entry name" value="Peptidase_M29"/>
    <property type="match status" value="1"/>
</dbReference>
<name>A0A3E2N959_9FIRM</name>
<keyword evidence="1" id="KW-0479">Metal-binding</keyword>
<dbReference type="InterPro" id="IPR052170">
    <property type="entry name" value="M29_Exopeptidase"/>
</dbReference>
<dbReference type="GO" id="GO:0046872">
    <property type="term" value="F:metal ion binding"/>
    <property type="evidence" value="ECO:0007669"/>
    <property type="project" value="UniProtKB-KW"/>
</dbReference>
<dbReference type="EMBL" id="QOHO01000059">
    <property type="protein sequence ID" value="RFZ77526.1"/>
    <property type="molecule type" value="Genomic_DNA"/>
</dbReference>
<dbReference type="PANTHER" id="PTHR34448:SF1">
    <property type="entry name" value="BLL6088 PROTEIN"/>
    <property type="match status" value="1"/>
</dbReference>